<sequence>MTWDRVGRLGISFLWQTCNLFFSVWGVRRQRGRRATVLICMISAIYGIFLLSHAGNMLPYHTALWRSSHKILTGAVTRLPVISIGNTLYLENANPQDGTLNNTPKPLQPNVVYITLRTKRSKPANIRGTVKPKKRKKYYGRTWAGTMQDLEKKTERKWTGGNEIPSALHKNLISQRVARQSAIRIYSGNAPPWFTREDISAMRVLADTPINQIKQVPSSQLHLLLIENNQTLYKQSQVTQSGRIACPELCGVIKQPLDMSEVFAFHLDRVLGLNRTLPSVSRKLEFVHDGLPCPVILWDSSLLPSDNNTHSSVKLMWGTYQQMLRYKCWMNGKAPKPDMGCTEIHHQEWCKMALFDFLLQVYTRLDRHCCGFKPRKEDSCAQEGLHLKCNNPENIYLTHIIQRRHDPRHLVFIDNKGFFDRSEENLDFKLLDGIQEFPESAISVLKSHRLREKLLQSFFLDKIYWESQGGRQGIEKLIDVVERRAQILLTYMNAHGIRVIPMND</sequence>
<keyword evidence="6" id="KW-0812">Transmembrane</keyword>
<keyword evidence="6" id="KW-1133">Transmembrane helix</keyword>
<evidence type="ECO:0008006" key="9">
    <source>
        <dbReference type="Google" id="ProtNLM"/>
    </source>
</evidence>
<name>A0A8T2K8R4_9PIPI</name>
<accession>A0A8T2K8R4</accession>
<dbReference type="AlphaFoldDB" id="A0A8T2K8R4"/>
<dbReference type="Proteomes" id="UP000812440">
    <property type="component" value="Chromosome 1"/>
</dbReference>
<keyword evidence="8" id="KW-1185">Reference proteome</keyword>
<comment type="similarity">
    <text evidence="3">Belongs to the GASK family.</text>
</comment>
<protein>
    <recommendedName>
        <fullName evidence="9">Golgi associated kinase 1B</fullName>
    </recommendedName>
</protein>
<evidence type="ECO:0000256" key="1">
    <source>
        <dbReference type="ARBA" id="ARBA00004308"/>
    </source>
</evidence>
<keyword evidence="5 6" id="KW-0472">Membrane</keyword>
<feature type="transmembrane region" description="Helical" evidence="6">
    <location>
        <begin position="37"/>
        <end position="58"/>
    </location>
</feature>
<evidence type="ECO:0000313" key="7">
    <source>
        <dbReference type="EMBL" id="KAG8453885.1"/>
    </source>
</evidence>
<evidence type="ECO:0000256" key="5">
    <source>
        <dbReference type="ARBA" id="ARBA00023136"/>
    </source>
</evidence>
<dbReference type="PANTHER" id="PTHR15905">
    <property type="entry name" value="GOLGI-ASSOCIATED KINASE 1B-RELATED"/>
    <property type="match status" value="1"/>
</dbReference>
<dbReference type="Pfam" id="PF15051">
    <property type="entry name" value="FAM198"/>
    <property type="match status" value="1"/>
</dbReference>
<organism evidence="7 8">
    <name type="scientific">Hymenochirus boettgeri</name>
    <name type="common">Congo dwarf clawed frog</name>
    <dbReference type="NCBI Taxonomy" id="247094"/>
    <lineage>
        <taxon>Eukaryota</taxon>
        <taxon>Metazoa</taxon>
        <taxon>Chordata</taxon>
        <taxon>Craniata</taxon>
        <taxon>Vertebrata</taxon>
        <taxon>Euteleostomi</taxon>
        <taxon>Amphibia</taxon>
        <taxon>Batrachia</taxon>
        <taxon>Anura</taxon>
        <taxon>Pipoidea</taxon>
        <taxon>Pipidae</taxon>
        <taxon>Pipinae</taxon>
        <taxon>Hymenochirus</taxon>
    </lineage>
</organism>
<keyword evidence="4" id="KW-0333">Golgi apparatus</keyword>
<evidence type="ECO:0000256" key="3">
    <source>
        <dbReference type="ARBA" id="ARBA00007691"/>
    </source>
</evidence>
<gene>
    <name evidence="7" type="ORF">GDO86_000490</name>
</gene>
<evidence type="ECO:0000256" key="4">
    <source>
        <dbReference type="ARBA" id="ARBA00023034"/>
    </source>
</evidence>
<evidence type="ECO:0000256" key="6">
    <source>
        <dbReference type="SAM" id="Phobius"/>
    </source>
</evidence>
<dbReference type="InterPro" id="IPR029207">
    <property type="entry name" value="FAM198"/>
</dbReference>
<dbReference type="PANTHER" id="PTHR15905:SF1">
    <property type="entry name" value="GOLGI-ASSOCIATED KINASE 1B"/>
    <property type="match status" value="1"/>
</dbReference>
<dbReference type="GO" id="GO:0005794">
    <property type="term" value="C:Golgi apparatus"/>
    <property type="evidence" value="ECO:0007669"/>
    <property type="project" value="UniProtKB-SubCell"/>
</dbReference>
<evidence type="ECO:0000313" key="8">
    <source>
        <dbReference type="Proteomes" id="UP000812440"/>
    </source>
</evidence>
<reference evidence="7" key="1">
    <citation type="thesis" date="2020" institute="ProQuest LLC" country="789 East Eisenhower Parkway, Ann Arbor, MI, USA">
        <title>Comparative Genomics and Chromosome Evolution.</title>
        <authorList>
            <person name="Mudd A.B."/>
        </authorList>
    </citation>
    <scope>NUCLEOTIDE SEQUENCE</scope>
    <source>
        <strain evidence="7">Female2</strain>
        <tissue evidence="7">Blood</tissue>
    </source>
</reference>
<dbReference type="OrthoDB" id="10011371at2759"/>
<comment type="subcellular location">
    <subcellularLocation>
        <location evidence="1">Endomembrane system</location>
    </subcellularLocation>
    <subcellularLocation>
        <location evidence="2">Golgi apparatus</location>
    </subcellularLocation>
</comment>
<dbReference type="EMBL" id="JAACNH010000001">
    <property type="protein sequence ID" value="KAG8453885.1"/>
    <property type="molecule type" value="Genomic_DNA"/>
</dbReference>
<proteinExistence type="inferred from homology"/>
<evidence type="ECO:0000256" key="2">
    <source>
        <dbReference type="ARBA" id="ARBA00004555"/>
    </source>
</evidence>
<comment type="caution">
    <text evidence="7">The sequence shown here is derived from an EMBL/GenBank/DDBJ whole genome shotgun (WGS) entry which is preliminary data.</text>
</comment>